<name>A0A4P7LTX5_9BURK</name>
<reference evidence="1 2" key="1">
    <citation type="submission" date="2019-03" db="EMBL/GenBank/DDBJ databases">
        <title>Efficiently degradation of phenoxyalkanoic acid herbicides by Cupriavidus oxalaticus strain X32.</title>
        <authorList>
            <person name="Sheng X."/>
        </authorList>
    </citation>
    <scope>NUCLEOTIDE SEQUENCE [LARGE SCALE GENOMIC DNA]</scope>
    <source>
        <strain evidence="1 2">X32</strain>
        <plasmid evidence="1 2">unnamed1</plasmid>
    </source>
</reference>
<accession>A0A4P7LTX5</accession>
<dbReference type="OrthoDB" id="8853072at2"/>
<dbReference type="KEGG" id="cox:E0W60_31080"/>
<keyword evidence="1" id="KW-0614">Plasmid</keyword>
<dbReference type="AlphaFoldDB" id="A0A4P7LTX5"/>
<organism evidence="1 2">
    <name type="scientific">Cupriavidus oxalaticus</name>
    <dbReference type="NCBI Taxonomy" id="96344"/>
    <lineage>
        <taxon>Bacteria</taxon>
        <taxon>Pseudomonadati</taxon>
        <taxon>Pseudomonadota</taxon>
        <taxon>Betaproteobacteria</taxon>
        <taxon>Burkholderiales</taxon>
        <taxon>Burkholderiaceae</taxon>
        <taxon>Cupriavidus</taxon>
    </lineage>
</organism>
<geneLocation type="plasmid" evidence="1">
    <name>unnamed1</name>
</geneLocation>
<gene>
    <name evidence="1" type="ORF">E0W60_31080</name>
</gene>
<sequence>MNHVLALLENIVSGTTDDEIKAFLVKYGLPPFDEIEHVPGDGSRPAVTLTFHSLDPDSLRKLQPRIHNMFWKGHNLSALVMAERYS</sequence>
<dbReference type="EMBL" id="CP038636">
    <property type="protein sequence ID" value="QBY55931.1"/>
    <property type="molecule type" value="Genomic_DNA"/>
</dbReference>
<protein>
    <submittedName>
        <fullName evidence="1">RNA-binding protein</fullName>
    </submittedName>
</protein>
<evidence type="ECO:0000313" key="2">
    <source>
        <dbReference type="Proteomes" id="UP000295294"/>
    </source>
</evidence>
<dbReference type="Proteomes" id="UP000295294">
    <property type="component" value="Plasmid unnamed1"/>
</dbReference>
<evidence type="ECO:0000313" key="1">
    <source>
        <dbReference type="EMBL" id="QBY55931.1"/>
    </source>
</evidence>
<proteinExistence type="predicted"/>
<dbReference type="RefSeq" id="WP_135707111.1">
    <property type="nucleotide sequence ID" value="NZ_CP038636.1"/>
</dbReference>